<dbReference type="EMBL" id="JAFEMC010000003">
    <property type="protein sequence ID" value="MBM6577033.1"/>
    <property type="molecule type" value="Genomic_DNA"/>
</dbReference>
<keyword evidence="14" id="KW-1185">Reference proteome</keyword>
<keyword evidence="7 9" id="KW-1133">Transmembrane helix</keyword>
<feature type="coiled-coil region" evidence="10">
    <location>
        <begin position="221"/>
        <end position="269"/>
    </location>
</feature>
<keyword evidence="5 9" id="KW-0997">Cell inner membrane</keyword>
<evidence type="ECO:0000313" key="13">
    <source>
        <dbReference type="EMBL" id="MBM6577033.1"/>
    </source>
</evidence>
<organism evidence="13 14">
    <name type="scientific">Sphingomonas longa</name>
    <dbReference type="NCBI Taxonomy" id="2778730"/>
    <lineage>
        <taxon>Bacteria</taxon>
        <taxon>Pseudomonadati</taxon>
        <taxon>Pseudomonadota</taxon>
        <taxon>Alphaproteobacteria</taxon>
        <taxon>Sphingomonadales</taxon>
        <taxon>Sphingomonadaceae</taxon>
        <taxon>Sphingomonas</taxon>
    </lineage>
</organism>
<dbReference type="Proteomes" id="UP000763641">
    <property type="component" value="Unassembled WGS sequence"/>
</dbReference>
<accession>A0ABS2D810</accession>
<comment type="similarity">
    <text evidence="2 9">Belongs to the membrane fusion protein (MFP) (TC 8.A.1) family.</text>
</comment>
<comment type="subcellular location">
    <subcellularLocation>
        <location evidence="1 9">Cell inner membrane</location>
        <topology evidence="1 9">Single-pass membrane protein</topology>
    </subcellularLocation>
</comment>
<keyword evidence="10" id="KW-0175">Coiled coil</keyword>
<evidence type="ECO:0000256" key="10">
    <source>
        <dbReference type="SAM" id="Coils"/>
    </source>
</evidence>
<evidence type="ECO:0000259" key="12">
    <source>
        <dbReference type="Pfam" id="PF26002"/>
    </source>
</evidence>
<evidence type="ECO:0000256" key="7">
    <source>
        <dbReference type="ARBA" id="ARBA00022989"/>
    </source>
</evidence>
<dbReference type="InterPro" id="IPR010129">
    <property type="entry name" value="T1SS_HlyD"/>
</dbReference>
<reference evidence="13 14" key="1">
    <citation type="submission" date="2020-12" db="EMBL/GenBank/DDBJ databases">
        <title>Sphingomonas sp.</title>
        <authorList>
            <person name="Kim M.K."/>
        </authorList>
    </citation>
    <scope>NUCLEOTIDE SEQUENCE [LARGE SCALE GENOMIC DNA]</scope>
    <source>
        <strain evidence="13 14">BT552</strain>
    </source>
</reference>
<evidence type="ECO:0000256" key="4">
    <source>
        <dbReference type="ARBA" id="ARBA00022475"/>
    </source>
</evidence>
<evidence type="ECO:0000259" key="11">
    <source>
        <dbReference type="Pfam" id="PF25994"/>
    </source>
</evidence>
<protein>
    <recommendedName>
        <fullName evidence="9">Membrane fusion protein (MFP) family protein</fullName>
    </recommendedName>
</protein>
<dbReference type="InterPro" id="IPR058781">
    <property type="entry name" value="HH_AprE-like"/>
</dbReference>
<keyword evidence="3 9" id="KW-0813">Transport</keyword>
<dbReference type="Gene3D" id="2.40.50.100">
    <property type="match status" value="1"/>
</dbReference>
<feature type="domain" description="AprE-like beta-barrel" evidence="12">
    <location>
        <begin position="334"/>
        <end position="425"/>
    </location>
</feature>
<evidence type="ECO:0000256" key="8">
    <source>
        <dbReference type="ARBA" id="ARBA00023136"/>
    </source>
</evidence>
<comment type="caution">
    <text evidence="13">The sequence shown here is derived from an EMBL/GenBank/DDBJ whole genome shotgun (WGS) entry which is preliminary data.</text>
</comment>
<dbReference type="Pfam" id="PF25994">
    <property type="entry name" value="HH_AprE"/>
    <property type="match status" value="1"/>
</dbReference>
<feature type="transmembrane region" description="Helical" evidence="9">
    <location>
        <begin position="24"/>
        <end position="44"/>
    </location>
</feature>
<dbReference type="RefSeq" id="WP_204199134.1">
    <property type="nucleotide sequence ID" value="NZ_JAFEMC010000003.1"/>
</dbReference>
<name>A0ABS2D810_9SPHN</name>
<evidence type="ECO:0000256" key="3">
    <source>
        <dbReference type="ARBA" id="ARBA00022448"/>
    </source>
</evidence>
<dbReference type="PANTHER" id="PTHR30386">
    <property type="entry name" value="MEMBRANE FUSION SUBUNIT OF EMRAB-TOLC MULTIDRUG EFFLUX PUMP"/>
    <property type="match status" value="1"/>
</dbReference>
<evidence type="ECO:0000256" key="5">
    <source>
        <dbReference type="ARBA" id="ARBA00022519"/>
    </source>
</evidence>
<keyword evidence="8 9" id="KW-0472">Membrane</keyword>
<keyword evidence="6 9" id="KW-0812">Transmembrane</keyword>
<dbReference type="InterPro" id="IPR058982">
    <property type="entry name" value="Beta-barrel_AprE"/>
</dbReference>
<dbReference type="PRINTS" id="PR01490">
    <property type="entry name" value="RTXTOXIND"/>
</dbReference>
<sequence length="450" mass="48514">MIAVAPAHGRFGDVNDLDDSPRRALIVGSGVAILFFVVFLGWAAMARLDAAAFGGGQVVVAGNRQVIQHRYGGDVEQVLVRDGQRVRAGDALVRLSGSEVAATERALAGAVIDLQAQRARLEAEVTGGTIRWPKEFAQVEGADRLLVDAAKRLQLAQSQAQRNLLSSRYGILRSERDQLARQIQGFEAQSASTAEQRESLQAQMESTRRLAESGDVSRNTVRALERNMAALDGSNADLIARAAASRAQVAGTRDQVAQARRQLVDENAKMLRETQFQLNDALPKWIAAKEQVERTIVRAPVSGRVVDLRVHSAGGVIAAGQPILDIVPDAAPLEVRATFAPEDIDGVVSGKPAEVKFLSLHDRDLPILMGVVRTVSADSVRDDRTGLSQFTATIVIPDDQVAMLRAARGADTGIRAGVPVQVTVTLQKRSALQYMLDPLTETLSRSFSER</sequence>
<dbReference type="Pfam" id="PF26002">
    <property type="entry name" value="Beta-barrel_AprE"/>
    <property type="match status" value="1"/>
</dbReference>
<evidence type="ECO:0000256" key="6">
    <source>
        <dbReference type="ARBA" id="ARBA00022692"/>
    </source>
</evidence>
<feature type="domain" description="AprE-like long alpha-helical hairpin" evidence="11">
    <location>
        <begin position="101"/>
        <end position="291"/>
    </location>
</feature>
<gene>
    <name evidence="13" type="ORF">ILT43_11680</name>
</gene>
<evidence type="ECO:0000256" key="2">
    <source>
        <dbReference type="ARBA" id="ARBA00009477"/>
    </source>
</evidence>
<dbReference type="NCBIfam" id="TIGR01843">
    <property type="entry name" value="type_I_hlyD"/>
    <property type="match status" value="1"/>
</dbReference>
<evidence type="ECO:0000256" key="9">
    <source>
        <dbReference type="RuleBase" id="RU365093"/>
    </source>
</evidence>
<evidence type="ECO:0000256" key="1">
    <source>
        <dbReference type="ARBA" id="ARBA00004377"/>
    </source>
</evidence>
<keyword evidence="4 9" id="KW-1003">Cell membrane</keyword>
<proteinExistence type="inferred from homology"/>
<evidence type="ECO:0000313" key="14">
    <source>
        <dbReference type="Proteomes" id="UP000763641"/>
    </source>
</evidence>
<dbReference type="InterPro" id="IPR050739">
    <property type="entry name" value="MFP"/>
</dbReference>
<dbReference type="PANTHER" id="PTHR30386:SF17">
    <property type="entry name" value="ALKALINE PROTEASE SECRETION PROTEIN APRE"/>
    <property type="match status" value="1"/>
</dbReference>